<feature type="transmembrane region" description="Helical" evidence="15">
    <location>
        <begin position="86"/>
        <end position="107"/>
    </location>
</feature>
<evidence type="ECO:0000256" key="4">
    <source>
        <dbReference type="ARBA" id="ARBA00021095"/>
    </source>
</evidence>
<dbReference type="PANTHER" id="PTHR11435:SF1">
    <property type="entry name" value="NADH-UBIQUINONE OXIDOREDUCTASE CHAIN 6"/>
    <property type="match status" value="1"/>
</dbReference>
<dbReference type="InterPro" id="IPR042106">
    <property type="entry name" value="Nuo/plastoQ_OxRdtase_6_NuoJ"/>
</dbReference>
<evidence type="ECO:0000256" key="13">
    <source>
        <dbReference type="ARBA" id="ARBA00023136"/>
    </source>
</evidence>
<keyword evidence="11 15" id="KW-0520">NAD</keyword>
<evidence type="ECO:0000256" key="1">
    <source>
        <dbReference type="ARBA" id="ARBA00004225"/>
    </source>
</evidence>
<gene>
    <name evidence="16" type="primary">ND6</name>
</gene>
<keyword evidence="10 15" id="KW-1133">Transmembrane helix</keyword>
<keyword evidence="9 15" id="KW-0249">Electron transport</keyword>
<keyword evidence="5 15" id="KW-0813">Transport</keyword>
<evidence type="ECO:0000256" key="8">
    <source>
        <dbReference type="ARBA" id="ARBA00022967"/>
    </source>
</evidence>
<organism evidence="16">
    <name type="scientific">Castor canadensis</name>
    <name type="common">American beaver</name>
    <dbReference type="NCBI Taxonomy" id="51338"/>
    <lineage>
        <taxon>Eukaryota</taxon>
        <taxon>Metazoa</taxon>
        <taxon>Chordata</taxon>
        <taxon>Craniata</taxon>
        <taxon>Vertebrata</taxon>
        <taxon>Euteleostomi</taxon>
        <taxon>Mammalia</taxon>
        <taxon>Eutheria</taxon>
        <taxon>Euarchontoglires</taxon>
        <taxon>Glires</taxon>
        <taxon>Rodentia</taxon>
        <taxon>Castorimorpha</taxon>
        <taxon>Castoridae</taxon>
        <taxon>Castor</taxon>
    </lineage>
</organism>
<evidence type="ECO:0000256" key="2">
    <source>
        <dbReference type="ARBA" id="ARBA00005698"/>
    </source>
</evidence>
<evidence type="ECO:0000256" key="11">
    <source>
        <dbReference type="ARBA" id="ARBA00023027"/>
    </source>
</evidence>
<dbReference type="EC" id="7.1.1.2" evidence="3 15"/>
<geneLocation type="mitochondrion" evidence="16"/>
<dbReference type="AlphaFoldDB" id="A0A343R1C2"/>
<evidence type="ECO:0000256" key="5">
    <source>
        <dbReference type="ARBA" id="ARBA00022448"/>
    </source>
</evidence>
<dbReference type="GO" id="GO:0008137">
    <property type="term" value="F:NADH dehydrogenase (ubiquinone) activity"/>
    <property type="evidence" value="ECO:0007669"/>
    <property type="project" value="UniProtKB-UniRule"/>
</dbReference>
<keyword evidence="12 15" id="KW-0496">Mitochondrion</keyword>
<sequence>MTYSMYLLSIMFVLGFVGFSSKPSPIYGGLGLIVSGGVGCGLILSFGGSFLGLMVFLVYLGGMMVVFGYTTAMAIEDYPETWGSNVAIWSALVFGLFVELIFLALLVKYDEVDVLGGVYNTSDWVVYSGEGVECINKDVMGVAAVYSYGCWLMVLAGWSLFVSIFIVLEITRGR</sequence>
<name>A0A343R1C2_CASCN</name>
<feature type="transmembrane region" description="Helical" evidence="15">
    <location>
        <begin position="145"/>
        <end position="168"/>
    </location>
</feature>
<evidence type="ECO:0000256" key="6">
    <source>
        <dbReference type="ARBA" id="ARBA00022660"/>
    </source>
</evidence>
<evidence type="ECO:0000313" key="16">
    <source>
        <dbReference type="EMBL" id="ATW66970.1"/>
    </source>
</evidence>
<comment type="catalytic activity">
    <reaction evidence="14 15">
        <text>a ubiquinone + NADH + 5 H(+)(in) = a ubiquinol + NAD(+) + 4 H(+)(out)</text>
        <dbReference type="Rhea" id="RHEA:29091"/>
        <dbReference type="Rhea" id="RHEA-COMP:9565"/>
        <dbReference type="Rhea" id="RHEA-COMP:9566"/>
        <dbReference type="ChEBI" id="CHEBI:15378"/>
        <dbReference type="ChEBI" id="CHEBI:16389"/>
        <dbReference type="ChEBI" id="CHEBI:17976"/>
        <dbReference type="ChEBI" id="CHEBI:57540"/>
        <dbReference type="ChEBI" id="CHEBI:57945"/>
        <dbReference type="EC" id="7.1.1.2"/>
    </reaction>
</comment>
<dbReference type="PANTHER" id="PTHR11435">
    <property type="entry name" value="NADH UBIQUINONE OXIDOREDUCTASE SUBUNIT ND6"/>
    <property type="match status" value="1"/>
</dbReference>
<keyword evidence="8 15" id="KW-1278">Translocase</keyword>
<feature type="transmembrane region" description="Helical" evidence="15">
    <location>
        <begin position="50"/>
        <end position="74"/>
    </location>
</feature>
<proteinExistence type="inferred from homology"/>
<comment type="function">
    <text evidence="15">Core subunit of the mitochondrial membrane respiratory chain NADH dehydrogenase (Complex I) which catalyzes electron transfer from NADH through the respiratory chain, using ubiquinone as an electron acceptor. Essential for the catalytic activity and assembly of complex I.</text>
</comment>
<dbReference type="Pfam" id="PF00499">
    <property type="entry name" value="Oxidored_q3"/>
    <property type="match status" value="1"/>
</dbReference>
<evidence type="ECO:0000256" key="9">
    <source>
        <dbReference type="ARBA" id="ARBA00022982"/>
    </source>
</evidence>
<keyword evidence="13 15" id="KW-0472">Membrane</keyword>
<dbReference type="EMBL" id="KY321562">
    <property type="protein sequence ID" value="ATW66970.1"/>
    <property type="molecule type" value="Genomic_DNA"/>
</dbReference>
<dbReference type="InterPro" id="IPR001457">
    <property type="entry name" value="NADH_UbQ/plastoQ_OxRdtase_su6"/>
</dbReference>
<evidence type="ECO:0000256" key="7">
    <source>
        <dbReference type="ARBA" id="ARBA00022692"/>
    </source>
</evidence>
<evidence type="ECO:0000256" key="10">
    <source>
        <dbReference type="ARBA" id="ARBA00022989"/>
    </source>
</evidence>
<evidence type="ECO:0000256" key="15">
    <source>
        <dbReference type="RuleBase" id="RU004430"/>
    </source>
</evidence>
<evidence type="ECO:0000256" key="14">
    <source>
        <dbReference type="ARBA" id="ARBA00049551"/>
    </source>
</evidence>
<feature type="transmembrane region" description="Helical" evidence="15">
    <location>
        <begin position="6"/>
        <end position="21"/>
    </location>
</feature>
<evidence type="ECO:0000256" key="12">
    <source>
        <dbReference type="ARBA" id="ARBA00023128"/>
    </source>
</evidence>
<accession>A0A343R1C2</accession>
<keyword evidence="6 15" id="KW-0679">Respiratory chain</keyword>
<comment type="subcellular location">
    <subcellularLocation>
        <location evidence="1 15">Mitochondrion membrane</location>
        <topology evidence="1 15">Multi-pass membrane protein</topology>
    </subcellularLocation>
</comment>
<reference evidence="16" key="1">
    <citation type="journal article" date="2017" name="G3 (Bethesda)">
        <title>De Novo Genome and Transcriptome Assembly of the Canadian Beaver (Castor canadensis).</title>
        <authorList>
            <person name="Lok S."/>
            <person name="Paton T.A."/>
            <person name="Wang Z."/>
            <person name="Kaur G."/>
            <person name="Walker S."/>
            <person name="Yuen R.K."/>
            <person name="Sung W.W."/>
            <person name="Whitney J."/>
            <person name="Buchanan J.A."/>
            <person name="Trost B."/>
            <person name="Singh N."/>
            <person name="Apresto B."/>
            <person name="Chen N."/>
            <person name="Coole M."/>
            <person name="Dawson T.J."/>
            <person name="Ho K.Y."/>
            <person name="Hu Z."/>
            <person name="Pullenayegum S."/>
            <person name="Samler K."/>
            <person name="Shipstone A."/>
            <person name="Tsoi F."/>
            <person name="Wang T."/>
            <person name="Pereira S.L."/>
            <person name="Rostami P."/>
            <person name="Ryan C.A."/>
            <person name="Tong A.H."/>
            <person name="Ng K."/>
            <person name="Sundaravadanam Y."/>
            <person name="Simpson J.T."/>
            <person name="Lim B.K."/>
            <person name="Engstrom M.D."/>
            <person name="Dutton C.J."/>
            <person name="Kerr K.C."/>
            <person name="Franke M."/>
            <person name="Rapley W."/>
            <person name="Wintle R.F."/>
            <person name="Scherer S.W."/>
        </authorList>
    </citation>
    <scope>NUCLEOTIDE SEQUENCE</scope>
    <source>
        <tissue evidence="16">Frozen archival muscle</tissue>
    </source>
</reference>
<comment type="similarity">
    <text evidence="2 15">Belongs to the complex I subunit 6 family.</text>
</comment>
<dbReference type="InterPro" id="IPR050269">
    <property type="entry name" value="ComplexI_Subunit6"/>
</dbReference>
<protein>
    <recommendedName>
        <fullName evidence="4 15">NADH-ubiquinone oxidoreductase chain 6</fullName>
        <ecNumber evidence="3 15">7.1.1.2</ecNumber>
    </recommendedName>
</protein>
<dbReference type="GO" id="GO:0031966">
    <property type="term" value="C:mitochondrial membrane"/>
    <property type="evidence" value="ECO:0007669"/>
    <property type="project" value="UniProtKB-SubCell"/>
</dbReference>
<evidence type="ECO:0000256" key="3">
    <source>
        <dbReference type="ARBA" id="ARBA00012944"/>
    </source>
</evidence>
<dbReference type="Gene3D" id="1.20.120.1200">
    <property type="entry name" value="NADH-ubiquinone/plastoquinone oxidoreductase chain 6, subunit NuoJ"/>
    <property type="match status" value="1"/>
</dbReference>
<feature type="transmembrane region" description="Helical" evidence="15">
    <location>
        <begin position="26"/>
        <end position="44"/>
    </location>
</feature>
<keyword evidence="7 15" id="KW-0812">Transmembrane</keyword>
<keyword evidence="15" id="KW-0830">Ubiquinone</keyword>